<feature type="compositionally biased region" description="Low complexity" evidence="1">
    <location>
        <begin position="293"/>
        <end position="304"/>
    </location>
</feature>
<dbReference type="EMBL" id="CAKKNE010000006">
    <property type="protein sequence ID" value="CAH0379078.1"/>
    <property type="molecule type" value="Genomic_DNA"/>
</dbReference>
<proteinExistence type="predicted"/>
<sequence>MLKKIIVIALLASAEARDSDADAAALSKDRQDFKRALESLDALATASNAVATSDDKAAHAEALIAASRAARQALSAPLARRREDFAGRRDESAGRRLKSDHEKFQDAHEKCMREFLAWDACTPDADADDDAMMPPMDDFTPPPTSALWLKDICDNTANFIDTLCSIRCECSEKEDAFYTCFYGEACKEWYSSPDDFSCEGYKLCYDGDLMYDQETCCLKDHEIYCEESKTCEFKVFGCPEGGDSECQMFQTWCEETETCIWSWEECGDPVLDPKPVPVPLSPTAKPTLAPVEATPMPTTKKPTVAPVPAPSAKPSLTAAPTSLPTTAAPSTTAAPTATPATGAPVASSPLGGEVGDRDPNDDPSTDAAAARGVTVVAVALFFYAL</sequence>
<name>A0A8J2T252_9STRA</name>
<dbReference type="Proteomes" id="UP000789595">
    <property type="component" value="Unassembled WGS sequence"/>
</dbReference>
<gene>
    <name evidence="3" type="ORF">PECAL_6P06790</name>
</gene>
<evidence type="ECO:0000256" key="2">
    <source>
        <dbReference type="SAM" id="SignalP"/>
    </source>
</evidence>
<accession>A0A8J2T252</accession>
<feature type="compositionally biased region" description="Low complexity" evidence="1">
    <location>
        <begin position="312"/>
        <end position="349"/>
    </location>
</feature>
<feature type="chain" id="PRO_5035204478" evidence="2">
    <location>
        <begin position="17"/>
        <end position="385"/>
    </location>
</feature>
<protein>
    <submittedName>
        <fullName evidence="3">Uncharacterized protein</fullName>
    </submittedName>
</protein>
<keyword evidence="4" id="KW-1185">Reference proteome</keyword>
<feature type="signal peptide" evidence="2">
    <location>
        <begin position="1"/>
        <end position="16"/>
    </location>
</feature>
<reference evidence="3" key="1">
    <citation type="submission" date="2021-11" db="EMBL/GenBank/DDBJ databases">
        <authorList>
            <consortium name="Genoscope - CEA"/>
            <person name="William W."/>
        </authorList>
    </citation>
    <scope>NUCLEOTIDE SEQUENCE</scope>
</reference>
<evidence type="ECO:0000256" key="1">
    <source>
        <dbReference type="SAM" id="MobiDB-lite"/>
    </source>
</evidence>
<comment type="caution">
    <text evidence="3">The sequence shown here is derived from an EMBL/GenBank/DDBJ whole genome shotgun (WGS) entry which is preliminary data.</text>
</comment>
<evidence type="ECO:0000313" key="3">
    <source>
        <dbReference type="EMBL" id="CAH0379078.1"/>
    </source>
</evidence>
<organism evidence="3 4">
    <name type="scientific">Pelagomonas calceolata</name>
    <dbReference type="NCBI Taxonomy" id="35677"/>
    <lineage>
        <taxon>Eukaryota</taxon>
        <taxon>Sar</taxon>
        <taxon>Stramenopiles</taxon>
        <taxon>Ochrophyta</taxon>
        <taxon>Pelagophyceae</taxon>
        <taxon>Pelagomonadales</taxon>
        <taxon>Pelagomonadaceae</taxon>
        <taxon>Pelagomonas</taxon>
    </lineage>
</organism>
<keyword evidence="2" id="KW-0732">Signal</keyword>
<dbReference type="AlphaFoldDB" id="A0A8J2T252"/>
<evidence type="ECO:0000313" key="4">
    <source>
        <dbReference type="Proteomes" id="UP000789595"/>
    </source>
</evidence>
<feature type="region of interest" description="Disordered" evidence="1">
    <location>
        <begin position="277"/>
        <end position="366"/>
    </location>
</feature>